<dbReference type="PRINTS" id="PR00195">
    <property type="entry name" value="DYNAMIN"/>
</dbReference>
<dbReference type="GeneID" id="54481508"/>
<dbReference type="GO" id="GO:0005525">
    <property type="term" value="F:GTP binding"/>
    <property type="evidence" value="ECO:0007669"/>
    <property type="project" value="InterPro"/>
</dbReference>
<dbReference type="InterPro" id="IPR045063">
    <property type="entry name" value="Dynamin_N"/>
</dbReference>
<evidence type="ECO:0008006" key="8">
    <source>
        <dbReference type="Google" id="ProtNLM"/>
    </source>
</evidence>
<dbReference type="OrthoDB" id="5061070at2759"/>
<dbReference type="Proteomes" id="UP000799437">
    <property type="component" value="Unassembled WGS sequence"/>
</dbReference>
<dbReference type="CDD" id="cd08771">
    <property type="entry name" value="DLP_1"/>
    <property type="match status" value="1"/>
</dbReference>
<keyword evidence="2" id="KW-0342">GTP-binding</keyword>
<dbReference type="InterPro" id="IPR003130">
    <property type="entry name" value="GED"/>
</dbReference>
<dbReference type="Gene3D" id="3.40.50.300">
    <property type="entry name" value="P-loop containing nucleotide triphosphate hydrolases"/>
    <property type="match status" value="1"/>
</dbReference>
<feature type="domain" description="GED" evidence="4">
    <location>
        <begin position="737"/>
        <end position="830"/>
    </location>
</feature>
<dbReference type="InterPro" id="IPR020850">
    <property type="entry name" value="GED_dom"/>
</dbReference>
<evidence type="ECO:0000256" key="1">
    <source>
        <dbReference type="ARBA" id="ARBA00022741"/>
    </source>
</evidence>
<dbReference type="AlphaFoldDB" id="A0A6A6WDX4"/>
<dbReference type="InterPro" id="IPR030381">
    <property type="entry name" value="G_DYNAMIN_dom"/>
</dbReference>
<organism evidence="6 7">
    <name type="scientific">Pseudovirgaria hyperparasitica</name>
    <dbReference type="NCBI Taxonomy" id="470096"/>
    <lineage>
        <taxon>Eukaryota</taxon>
        <taxon>Fungi</taxon>
        <taxon>Dikarya</taxon>
        <taxon>Ascomycota</taxon>
        <taxon>Pezizomycotina</taxon>
        <taxon>Dothideomycetes</taxon>
        <taxon>Dothideomycetes incertae sedis</taxon>
        <taxon>Acrospermales</taxon>
        <taxon>Acrospermaceae</taxon>
        <taxon>Pseudovirgaria</taxon>
    </lineage>
</organism>
<evidence type="ECO:0000256" key="3">
    <source>
        <dbReference type="SAM" id="MobiDB-lite"/>
    </source>
</evidence>
<dbReference type="SMART" id="SM00053">
    <property type="entry name" value="DYNc"/>
    <property type="match status" value="1"/>
</dbReference>
<evidence type="ECO:0000259" key="5">
    <source>
        <dbReference type="PROSITE" id="PS51718"/>
    </source>
</evidence>
<feature type="domain" description="Dynamin-type G" evidence="5">
    <location>
        <begin position="90"/>
        <end position="413"/>
    </location>
</feature>
<dbReference type="GO" id="GO:0008017">
    <property type="term" value="F:microtubule binding"/>
    <property type="evidence" value="ECO:0007669"/>
    <property type="project" value="TreeGrafter"/>
</dbReference>
<dbReference type="GO" id="GO:0005886">
    <property type="term" value="C:plasma membrane"/>
    <property type="evidence" value="ECO:0007669"/>
    <property type="project" value="TreeGrafter"/>
</dbReference>
<evidence type="ECO:0000313" key="7">
    <source>
        <dbReference type="Proteomes" id="UP000799437"/>
    </source>
</evidence>
<dbReference type="PROSITE" id="PS51718">
    <property type="entry name" value="G_DYNAMIN_2"/>
    <property type="match status" value="1"/>
</dbReference>
<dbReference type="InterPro" id="IPR001401">
    <property type="entry name" value="Dynamin_GTPase"/>
</dbReference>
<dbReference type="PANTHER" id="PTHR11566">
    <property type="entry name" value="DYNAMIN"/>
    <property type="match status" value="1"/>
</dbReference>
<dbReference type="GO" id="GO:0005874">
    <property type="term" value="C:microtubule"/>
    <property type="evidence" value="ECO:0007669"/>
    <property type="project" value="TreeGrafter"/>
</dbReference>
<accession>A0A6A6WDX4</accession>
<feature type="region of interest" description="Disordered" evidence="3">
    <location>
        <begin position="1"/>
        <end position="63"/>
    </location>
</feature>
<evidence type="ECO:0000313" key="6">
    <source>
        <dbReference type="EMBL" id="KAF2760379.1"/>
    </source>
</evidence>
<evidence type="ECO:0000259" key="4">
    <source>
        <dbReference type="PROSITE" id="PS51388"/>
    </source>
</evidence>
<dbReference type="GO" id="GO:0003924">
    <property type="term" value="F:GTPase activity"/>
    <property type="evidence" value="ECO:0007669"/>
    <property type="project" value="InterPro"/>
</dbReference>
<dbReference type="PANTHER" id="PTHR11566:SF131">
    <property type="entry name" value="GTPASE, PUTATIVE (AFU_ORTHOLOGUE AFUA_6G07630)-RELATED"/>
    <property type="match status" value="1"/>
</dbReference>
<gene>
    <name evidence="6" type="ORF">EJ05DRAFT_282772</name>
</gene>
<dbReference type="EMBL" id="ML996568">
    <property type="protein sequence ID" value="KAF2760379.1"/>
    <property type="molecule type" value="Genomic_DNA"/>
</dbReference>
<dbReference type="InterPro" id="IPR027417">
    <property type="entry name" value="P-loop_NTPase"/>
</dbReference>
<dbReference type="Gene3D" id="1.20.120.1240">
    <property type="entry name" value="Dynamin, middle domain"/>
    <property type="match status" value="1"/>
</dbReference>
<dbReference type="PROSITE" id="PS51388">
    <property type="entry name" value="GED"/>
    <property type="match status" value="1"/>
</dbReference>
<dbReference type="SUPFAM" id="SSF52540">
    <property type="entry name" value="P-loop containing nucleoside triphosphate hydrolases"/>
    <property type="match status" value="1"/>
</dbReference>
<name>A0A6A6WDX4_9PEZI</name>
<feature type="compositionally biased region" description="Acidic residues" evidence="3">
    <location>
        <begin position="839"/>
        <end position="850"/>
    </location>
</feature>
<dbReference type="RefSeq" id="XP_033602830.1">
    <property type="nucleotide sequence ID" value="XM_033740454.1"/>
</dbReference>
<dbReference type="GO" id="GO:0005737">
    <property type="term" value="C:cytoplasm"/>
    <property type="evidence" value="ECO:0007669"/>
    <property type="project" value="TreeGrafter"/>
</dbReference>
<feature type="region of interest" description="Disordered" evidence="3">
    <location>
        <begin position="828"/>
        <end position="877"/>
    </location>
</feature>
<dbReference type="Pfam" id="PF01031">
    <property type="entry name" value="Dynamin_M"/>
    <property type="match status" value="1"/>
</dbReference>
<dbReference type="InterPro" id="IPR022812">
    <property type="entry name" value="Dynamin"/>
</dbReference>
<dbReference type="Pfam" id="PF00350">
    <property type="entry name" value="Dynamin_N"/>
    <property type="match status" value="1"/>
</dbReference>
<feature type="compositionally biased region" description="Polar residues" evidence="3">
    <location>
        <begin position="40"/>
        <end position="49"/>
    </location>
</feature>
<dbReference type="InterPro" id="IPR000375">
    <property type="entry name" value="Dynamin_stalk"/>
</dbReference>
<dbReference type="GO" id="GO:0031623">
    <property type="term" value="P:receptor internalization"/>
    <property type="evidence" value="ECO:0007669"/>
    <property type="project" value="TreeGrafter"/>
</dbReference>
<feature type="compositionally biased region" description="Polar residues" evidence="3">
    <location>
        <begin position="1"/>
        <end position="28"/>
    </location>
</feature>
<proteinExistence type="predicted"/>
<keyword evidence="1" id="KW-0547">Nucleotide-binding</keyword>
<evidence type="ECO:0000256" key="2">
    <source>
        <dbReference type="ARBA" id="ARBA00023134"/>
    </source>
</evidence>
<sequence>MRTRRSNLPQDADSSVSITDMSPSTISLPSVRLSVRPRPQGSSTTNTGISEVANAEPRKSGQGVEAMGHGVKELLSAINKLEELGMDKLVVNLPKIVAIGDQSAGKSSTIEAISQIRVPRSTGTCTRCPFHLNLTHVDDGQGGSSWSCTVEIHHKYSFEGVQRGRAMSGPFPGWRLNHQPLITHFQRTHDQDAVEEILRRAQFAVLNPNTDPRKYAEKIEVSTSLAVEFSPNPIVINITGPHLPDLSLVDLPGVITQTEDGKNTHLPKVVQNLVKDYITPKNTVILLACSMEGDIANSNASSLLRKIRAENRTVGILTKPDRLPKGDPVDLWQAILAGRKYPLKHAYYVTKQPSQAEMSFVDHAQARRDEEHFFESEQPWCTELASFSAQFGTRKLQERLSALLASTISANLPEIRAKIDERILVIDRELSQIPEPPSANAVHVVLSHLDEFVSAVSTAVDGLSPKYMFRNEWKDIKSMLSQDLFALRPKLRMVCAEKPKEEGANMSVIELSDGEPDNDRAPEPVTPKKRRLNQEAVFTPKRSNAAVRGMSDLARKFSPGEIKKIIKHHSTSDMPTEVDPRATEFLVLECLTHWGLASSRLFNALKRSLDGTMRQVFEDVLGKFATTELYTKTWDHVENFVSLHFGLQFGKGEGACDRLLQLETYRPLTENETAWKYNRDQELEIFRAARYRHRAMAYFDKVESSTGKQVKLVDRERKIENDAALRSQLGEDPDEVEVQLMAKVRGYYNIASSRFCDNVCMSVQGELFKALRTGLKEELLEGLNATDQNACIRLLAEDPEREARRQDLKQQRESLTKATQVLDSLTLKYRDDNQSDATMEADEVDEDEDNISPSPSNARARHCAHRASDTESMDMEA</sequence>
<keyword evidence="7" id="KW-1185">Reference proteome</keyword>
<dbReference type="Pfam" id="PF02212">
    <property type="entry name" value="GED"/>
    <property type="match status" value="1"/>
</dbReference>
<reference evidence="6" key="1">
    <citation type="journal article" date="2020" name="Stud. Mycol.">
        <title>101 Dothideomycetes genomes: a test case for predicting lifestyles and emergence of pathogens.</title>
        <authorList>
            <person name="Haridas S."/>
            <person name="Albert R."/>
            <person name="Binder M."/>
            <person name="Bloem J."/>
            <person name="Labutti K."/>
            <person name="Salamov A."/>
            <person name="Andreopoulos B."/>
            <person name="Baker S."/>
            <person name="Barry K."/>
            <person name="Bills G."/>
            <person name="Bluhm B."/>
            <person name="Cannon C."/>
            <person name="Castanera R."/>
            <person name="Culley D."/>
            <person name="Daum C."/>
            <person name="Ezra D."/>
            <person name="Gonzalez J."/>
            <person name="Henrissat B."/>
            <person name="Kuo A."/>
            <person name="Liang C."/>
            <person name="Lipzen A."/>
            <person name="Lutzoni F."/>
            <person name="Magnuson J."/>
            <person name="Mondo S."/>
            <person name="Nolan M."/>
            <person name="Ohm R."/>
            <person name="Pangilinan J."/>
            <person name="Park H.-J."/>
            <person name="Ramirez L."/>
            <person name="Alfaro M."/>
            <person name="Sun H."/>
            <person name="Tritt A."/>
            <person name="Yoshinaga Y."/>
            <person name="Zwiers L.-H."/>
            <person name="Turgeon B."/>
            <person name="Goodwin S."/>
            <person name="Spatafora J."/>
            <person name="Crous P."/>
            <person name="Grigoriev I."/>
        </authorList>
    </citation>
    <scope>NUCLEOTIDE SEQUENCE</scope>
    <source>
        <strain evidence="6">CBS 121739</strain>
    </source>
</reference>
<protein>
    <recommendedName>
        <fullName evidence="8">P-loop containing nucleoside triphosphate hydrolase protein</fullName>
    </recommendedName>
</protein>